<organism evidence="6 7">
    <name type="scientific">Tautonia plasticadhaerens</name>
    <dbReference type="NCBI Taxonomy" id="2527974"/>
    <lineage>
        <taxon>Bacteria</taxon>
        <taxon>Pseudomonadati</taxon>
        <taxon>Planctomycetota</taxon>
        <taxon>Planctomycetia</taxon>
        <taxon>Isosphaerales</taxon>
        <taxon>Isosphaeraceae</taxon>
        <taxon>Tautonia</taxon>
    </lineage>
</organism>
<dbReference type="PANTHER" id="PTHR23514:SF13">
    <property type="entry name" value="INNER MEMBRANE PROTEIN YBJJ"/>
    <property type="match status" value="1"/>
</dbReference>
<feature type="transmembrane region" description="Helical" evidence="5">
    <location>
        <begin position="44"/>
        <end position="65"/>
    </location>
</feature>
<dbReference type="InterPro" id="IPR036259">
    <property type="entry name" value="MFS_trans_sf"/>
</dbReference>
<dbReference type="AlphaFoldDB" id="A0A518HEP7"/>
<keyword evidence="6" id="KW-0614">Plasmid</keyword>
<protein>
    <submittedName>
        <fullName evidence="6">Inner membrane protein YbjJ</fullName>
    </submittedName>
</protein>
<evidence type="ECO:0000256" key="1">
    <source>
        <dbReference type="ARBA" id="ARBA00004141"/>
    </source>
</evidence>
<feature type="transmembrane region" description="Helical" evidence="5">
    <location>
        <begin position="160"/>
        <end position="181"/>
    </location>
</feature>
<feature type="transmembrane region" description="Helical" evidence="5">
    <location>
        <begin position="193"/>
        <end position="218"/>
    </location>
</feature>
<accession>A0A518HEP7</accession>
<dbReference type="PANTHER" id="PTHR23514">
    <property type="entry name" value="BYPASS OF STOP CODON PROTEIN 6"/>
    <property type="match status" value="1"/>
</dbReference>
<evidence type="ECO:0000256" key="2">
    <source>
        <dbReference type="ARBA" id="ARBA00022692"/>
    </source>
</evidence>
<feature type="transmembrane region" description="Helical" evidence="5">
    <location>
        <begin position="134"/>
        <end position="153"/>
    </location>
</feature>
<feature type="transmembrane region" description="Helical" evidence="5">
    <location>
        <begin position="77"/>
        <end position="97"/>
    </location>
</feature>
<feature type="transmembrane region" description="Helical" evidence="5">
    <location>
        <begin position="109"/>
        <end position="128"/>
    </location>
</feature>
<dbReference type="Proteomes" id="UP000317835">
    <property type="component" value="Plasmid pElP_1"/>
</dbReference>
<evidence type="ECO:0000256" key="3">
    <source>
        <dbReference type="ARBA" id="ARBA00022989"/>
    </source>
</evidence>
<geneLocation type="plasmid" evidence="7">
    <name>pelp_1</name>
</geneLocation>
<keyword evidence="2 5" id="KW-0812">Transmembrane</keyword>
<evidence type="ECO:0000256" key="4">
    <source>
        <dbReference type="ARBA" id="ARBA00023136"/>
    </source>
</evidence>
<dbReference type="KEGG" id="tpla:ElP_72100"/>
<evidence type="ECO:0000313" key="6">
    <source>
        <dbReference type="EMBL" id="QDV39246.1"/>
    </source>
</evidence>
<keyword evidence="7" id="KW-1185">Reference proteome</keyword>
<sequence length="252" mass="24126">MGPVASLAGAGAVLMALLLAAIPRLPDAPALRDEGRVCLPRRGLLLLGVLAFLGLVGEGAMADWSAVYLRQSLGSPAWAAALGFAAYSLGMTAARFLGDRLSRAAGDAALLRGGAGLAAAGLGGALAMGHPIPAVIGLGLVGAGLANVVPVLFRAASRVPGVAAVSGIATTSTVGYLGFLAGPPAIGALADAASLPVALAMVVAAVAVIALLGGLALAPATGRAGEDFGAGPMIPAAEATAGEVGRGCLDAG</sequence>
<dbReference type="InterPro" id="IPR051788">
    <property type="entry name" value="MFS_Transporter"/>
</dbReference>
<feature type="transmembrane region" description="Helical" evidence="5">
    <location>
        <begin position="6"/>
        <end position="23"/>
    </location>
</feature>
<dbReference type="SUPFAM" id="SSF103473">
    <property type="entry name" value="MFS general substrate transporter"/>
    <property type="match status" value="1"/>
</dbReference>
<dbReference type="GO" id="GO:0016020">
    <property type="term" value="C:membrane"/>
    <property type="evidence" value="ECO:0007669"/>
    <property type="project" value="UniProtKB-SubCell"/>
</dbReference>
<gene>
    <name evidence="6" type="primary">ybjJ</name>
    <name evidence="6" type="ORF">ElP_72100</name>
</gene>
<dbReference type="EMBL" id="CP036427">
    <property type="protein sequence ID" value="QDV39246.1"/>
    <property type="molecule type" value="Genomic_DNA"/>
</dbReference>
<evidence type="ECO:0000313" key="7">
    <source>
        <dbReference type="Proteomes" id="UP000317835"/>
    </source>
</evidence>
<name>A0A518HEP7_9BACT</name>
<keyword evidence="3 5" id="KW-1133">Transmembrane helix</keyword>
<evidence type="ECO:0000256" key="5">
    <source>
        <dbReference type="SAM" id="Phobius"/>
    </source>
</evidence>
<proteinExistence type="predicted"/>
<dbReference type="Gene3D" id="1.20.1250.20">
    <property type="entry name" value="MFS general substrate transporter like domains"/>
    <property type="match status" value="1"/>
</dbReference>
<comment type="subcellular location">
    <subcellularLocation>
        <location evidence="1">Membrane</location>
        <topology evidence="1">Multi-pass membrane protein</topology>
    </subcellularLocation>
</comment>
<reference evidence="6 7" key="1">
    <citation type="submission" date="2019-02" db="EMBL/GenBank/DDBJ databases">
        <title>Deep-cultivation of Planctomycetes and their phenomic and genomic characterization uncovers novel biology.</title>
        <authorList>
            <person name="Wiegand S."/>
            <person name="Jogler M."/>
            <person name="Boedeker C."/>
            <person name="Pinto D."/>
            <person name="Vollmers J."/>
            <person name="Rivas-Marin E."/>
            <person name="Kohn T."/>
            <person name="Peeters S.H."/>
            <person name="Heuer A."/>
            <person name="Rast P."/>
            <person name="Oberbeckmann S."/>
            <person name="Bunk B."/>
            <person name="Jeske O."/>
            <person name="Meyerdierks A."/>
            <person name="Storesund J.E."/>
            <person name="Kallscheuer N."/>
            <person name="Luecker S."/>
            <person name="Lage O.M."/>
            <person name="Pohl T."/>
            <person name="Merkel B.J."/>
            <person name="Hornburger P."/>
            <person name="Mueller R.-W."/>
            <person name="Bruemmer F."/>
            <person name="Labrenz M."/>
            <person name="Spormann A.M."/>
            <person name="Op den Camp H."/>
            <person name="Overmann J."/>
            <person name="Amann R."/>
            <person name="Jetten M.S.M."/>
            <person name="Mascher T."/>
            <person name="Medema M.H."/>
            <person name="Devos D.P."/>
            <person name="Kaster A.-K."/>
            <person name="Ovreas L."/>
            <person name="Rohde M."/>
            <person name="Galperin M.Y."/>
            <person name="Jogler C."/>
        </authorList>
    </citation>
    <scope>NUCLEOTIDE SEQUENCE [LARGE SCALE GENOMIC DNA]</scope>
    <source>
        <strain evidence="6 7">ElP</strain>
        <plasmid evidence="7">pelp_1</plasmid>
    </source>
</reference>
<keyword evidence="4 5" id="KW-0472">Membrane</keyword>